<dbReference type="AlphaFoldDB" id="A0A0W0U7E6"/>
<sequence length="184" mass="21221">MKLTHAIKAAFERVLGQQPIEMKDNEESPVFEIAFKDDIDKQALEKEFKALKENYTIKHNVLSINKNAVEQFNAIIAQENANRIKELTHKKYELVLSHYFGKVSGITEKDSLLHITFENSVDKEKVRSLFTTDDQSNQNHLVIGPGDLNDFNRQIDELLLMLAENHVNALDEAKHHNYSPSMFR</sequence>
<protein>
    <submittedName>
        <fullName evidence="1">Uncharacterized protein</fullName>
    </submittedName>
</protein>
<accession>A0A0W0U7E6</accession>
<dbReference type="EMBL" id="UASS01000001">
    <property type="protein sequence ID" value="SPX59246.1"/>
    <property type="molecule type" value="Genomic_DNA"/>
</dbReference>
<evidence type="ECO:0000313" key="3">
    <source>
        <dbReference type="Proteomes" id="UP000054698"/>
    </source>
</evidence>
<reference evidence="2 4" key="2">
    <citation type="submission" date="2018-06" db="EMBL/GenBank/DDBJ databases">
        <authorList>
            <consortium name="Pathogen Informatics"/>
            <person name="Doyle S."/>
        </authorList>
    </citation>
    <scope>NUCLEOTIDE SEQUENCE [LARGE SCALE GENOMIC DNA]</scope>
    <source>
        <strain evidence="2 4">NCTC12022</strain>
    </source>
</reference>
<dbReference type="OrthoDB" id="5636808at2"/>
<organism evidence="1 3">
    <name type="scientific">Legionella feeleii</name>
    <dbReference type="NCBI Taxonomy" id="453"/>
    <lineage>
        <taxon>Bacteria</taxon>
        <taxon>Pseudomonadati</taxon>
        <taxon>Pseudomonadota</taxon>
        <taxon>Gammaproteobacteria</taxon>
        <taxon>Legionellales</taxon>
        <taxon>Legionellaceae</taxon>
        <taxon>Legionella</taxon>
    </lineage>
</organism>
<dbReference type="PATRIC" id="fig|453.4.peg.446"/>
<evidence type="ECO:0000313" key="4">
    <source>
        <dbReference type="Proteomes" id="UP000251942"/>
    </source>
</evidence>
<dbReference type="RefSeq" id="WP_058443629.1">
    <property type="nucleotide sequence ID" value="NZ_CAAAHT010000025.1"/>
</dbReference>
<reference evidence="1 3" key="1">
    <citation type="submission" date="2015-11" db="EMBL/GenBank/DDBJ databases">
        <title>Genomic analysis of 38 Legionella species identifies large and diverse effector repertoires.</title>
        <authorList>
            <person name="Burstein D."/>
            <person name="Amaro F."/>
            <person name="Zusman T."/>
            <person name="Lifshitz Z."/>
            <person name="Cohen O."/>
            <person name="Gilbert J.A."/>
            <person name="Pupko T."/>
            <person name="Shuman H.A."/>
            <person name="Segal G."/>
        </authorList>
    </citation>
    <scope>NUCLEOTIDE SEQUENCE [LARGE SCALE GENOMIC DNA]</scope>
    <source>
        <strain evidence="1 3">WO-44C</strain>
    </source>
</reference>
<dbReference type="EMBL" id="LNYB01000014">
    <property type="protein sequence ID" value="KTD03665.1"/>
    <property type="molecule type" value="Genomic_DNA"/>
</dbReference>
<proteinExistence type="predicted"/>
<gene>
    <name evidence="1" type="ORF">Lfee_0411</name>
    <name evidence="2" type="ORF">NCTC12022_00067</name>
</gene>
<name>A0A0W0U7E6_9GAMM</name>
<dbReference type="Proteomes" id="UP000054698">
    <property type="component" value="Unassembled WGS sequence"/>
</dbReference>
<evidence type="ECO:0000313" key="2">
    <source>
        <dbReference type="EMBL" id="SPX59246.1"/>
    </source>
</evidence>
<keyword evidence="3" id="KW-1185">Reference proteome</keyword>
<evidence type="ECO:0000313" key="1">
    <source>
        <dbReference type="EMBL" id="KTD03665.1"/>
    </source>
</evidence>
<dbReference type="Proteomes" id="UP000251942">
    <property type="component" value="Unassembled WGS sequence"/>
</dbReference>